<dbReference type="InterPro" id="IPR011990">
    <property type="entry name" value="TPR-like_helical_dom_sf"/>
</dbReference>
<name>A0A8S0WX27_CYCAE</name>
<dbReference type="AlphaFoldDB" id="A0A8S0WX27"/>
<dbReference type="EMBL" id="CACVBS010000031">
    <property type="protein sequence ID" value="CAA7260928.1"/>
    <property type="molecule type" value="Genomic_DNA"/>
</dbReference>
<organism evidence="1 2">
    <name type="scientific">Cyclocybe aegerita</name>
    <name type="common">Black poplar mushroom</name>
    <name type="synonym">Agrocybe aegerita</name>
    <dbReference type="NCBI Taxonomy" id="1973307"/>
    <lineage>
        <taxon>Eukaryota</taxon>
        <taxon>Fungi</taxon>
        <taxon>Dikarya</taxon>
        <taxon>Basidiomycota</taxon>
        <taxon>Agaricomycotina</taxon>
        <taxon>Agaricomycetes</taxon>
        <taxon>Agaricomycetidae</taxon>
        <taxon>Agaricales</taxon>
        <taxon>Agaricineae</taxon>
        <taxon>Bolbitiaceae</taxon>
        <taxon>Cyclocybe</taxon>
    </lineage>
</organism>
<reference evidence="1 2" key="1">
    <citation type="submission" date="2020-01" db="EMBL/GenBank/DDBJ databases">
        <authorList>
            <person name="Gupta K D."/>
        </authorList>
    </citation>
    <scope>NUCLEOTIDE SEQUENCE [LARGE SCALE GENOMIC DNA]</scope>
</reference>
<evidence type="ECO:0000313" key="2">
    <source>
        <dbReference type="Proteomes" id="UP000467700"/>
    </source>
</evidence>
<keyword evidence="2" id="KW-1185">Reference proteome</keyword>
<comment type="caution">
    <text evidence="1">The sequence shown here is derived from an EMBL/GenBank/DDBJ whole genome shotgun (WGS) entry which is preliminary data.</text>
</comment>
<accession>A0A8S0WX27</accession>
<sequence length="136" mass="15114">MLQIVLRPSLLTPFCHHHLCKPSSLPASILHYEHTLRSHVQELVMAAVAGAQASQPAIVTCKQGDYADAQQLYPEALRTQERDALDSMALACSHCRLGRSYLGMAGRLDNTHSYLDVAYGIYQAHTPREEIYGVPR</sequence>
<dbReference type="Proteomes" id="UP000467700">
    <property type="component" value="Unassembled WGS sequence"/>
</dbReference>
<evidence type="ECO:0000313" key="1">
    <source>
        <dbReference type="EMBL" id="CAA7260928.1"/>
    </source>
</evidence>
<gene>
    <name evidence="1" type="ORF">AAE3_LOCUS3311</name>
</gene>
<protein>
    <submittedName>
        <fullName evidence="1">Uncharacterized protein</fullName>
    </submittedName>
</protein>
<dbReference type="Gene3D" id="1.25.40.10">
    <property type="entry name" value="Tetratricopeptide repeat domain"/>
    <property type="match status" value="1"/>
</dbReference>
<proteinExistence type="predicted"/>